<dbReference type="GO" id="GO:0016874">
    <property type="term" value="F:ligase activity"/>
    <property type="evidence" value="ECO:0007669"/>
    <property type="project" value="UniProtKB-KW"/>
</dbReference>
<feature type="transmembrane region" description="Helical" evidence="5">
    <location>
        <begin position="238"/>
        <end position="254"/>
    </location>
</feature>
<feature type="transmembrane region" description="Helical" evidence="5">
    <location>
        <begin position="208"/>
        <end position="226"/>
    </location>
</feature>
<protein>
    <submittedName>
        <fullName evidence="7">Lipid A core-O-antigen ligase</fullName>
    </submittedName>
</protein>
<feature type="transmembrane region" description="Helical" evidence="5">
    <location>
        <begin position="527"/>
        <end position="553"/>
    </location>
</feature>
<feature type="transmembrane region" description="Helical" evidence="5">
    <location>
        <begin position="260"/>
        <end position="278"/>
    </location>
</feature>
<feature type="transmembrane region" description="Helical" evidence="5">
    <location>
        <begin position="441"/>
        <end position="463"/>
    </location>
</feature>
<dbReference type="Proteomes" id="UP000193334">
    <property type="component" value="Chromosome"/>
</dbReference>
<keyword evidence="4 5" id="KW-0472">Membrane</keyword>
<feature type="transmembrane region" description="Helical" evidence="5">
    <location>
        <begin position="410"/>
        <end position="429"/>
    </location>
</feature>
<dbReference type="Pfam" id="PF04932">
    <property type="entry name" value="Wzy_C"/>
    <property type="match status" value="1"/>
</dbReference>
<feature type="transmembrane region" description="Helical" evidence="5">
    <location>
        <begin position="50"/>
        <end position="69"/>
    </location>
</feature>
<organism evidence="7 8">
    <name type="scientific">Sedimentisphaera salicampi</name>
    <dbReference type="NCBI Taxonomy" id="1941349"/>
    <lineage>
        <taxon>Bacteria</taxon>
        <taxon>Pseudomonadati</taxon>
        <taxon>Planctomycetota</taxon>
        <taxon>Phycisphaerae</taxon>
        <taxon>Sedimentisphaerales</taxon>
        <taxon>Sedimentisphaeraceae</taxon>
        <taxon>Sedimentisphaera</taxon>
    </lineage>
</organism>
<accession>A0A1W6LNX6</accession>
<name>A0A1W6LNX6_9BACT</name>
<feature type="transmembrane region" description="Helical" evidence="5">
    <location>
        <begin position="470"/>
        <end position="488"/>
    </location>
</feature>
<dbReference type="InterPro" id="IPR007016">
    <property type="entry name" value="O-antigen_ligase-rel_domated"/>
</dbReference>
<dbReference type="EMBL" id="CP021023">
    <property type="protein sequence ID" value="ARN57432.1"/>
    <property type="molecule type" value="Genomic_DNA"/>
</dbReference>
<evidence type="ECO:0000256" key="2">
    <source>
        <dbReference type="ARBA" id="ARBA00022692"/>
    </source>
</evidence>
<feature type="domain" description="O-antigen ligase-related" evidence="6">
    <location>
        <begin position="245"/>
        <end position="381"/>
    </location>
</feature>
<feature type="transmembrane region" description="Helical" evidence="5">
    <location>
        <begin position="136"/>
        <end position="154"/>
    </location>
</feature>
<dbReference type="PANTHER" id="PTHR37422:SF13">
    <property type="entry name" value="LIPOPOLYSACCHARIDE BIOSYNTHESIS PROTEIN PA4999-RELATED"/>
    <property type="match status" value="1"/>
</dbReference>
<evidence type="ECO:0000259" key="6">
    <source>
        <dbReference type="Pfam" id="PF04932"/>
    </source>
</evidence>
<keyword evidence="2 5" id="KW-0812">Transmembrane</keyword>
<dbReference type="PANTHER" id="PTHR37422">
    <property type="entry name" value="TEICHURONIC ACID BIOSYNTHESIS PROTEIN TUAE"/>
    <property type="match status" value="1"/>
</dbReference>
<feature type="transmembrane region" description="Helical" evidence="5">
    <location>
        <begin position="365"/>
        <end position="390"/>
    </location>
</feature>
<proteinExistence type="predicted"/>
<dbReference type="KEGG" id="pbp:STSP1_01839"/>
<evidence type="ECO:0000313" key="7">
    <source>
        <dbReference type="EMBL" id="ARN57432.1"/>
    </source>
</evidence>
<dbReference type="InterPro" id="IPR051533">
    <property type="entry name" value="WaaL-like"/>
</dbReference>
<feature type="transmembrane region" description="Helical" evidence="5">
    <location>
        <begin position="285"/>
        <end position="307"/>
    </location>
</feature>
<dbReference type="SUPFAM" id="SSF48452">
    <property type="entry name" value="TPR-like"/>
    <property type="match status" value="1"/>
</dbReference>
<keyword evidence="3 5" id="KW-1133">Transmembrane helix</keyword>
<keyword evidence="7" id="KW-0436">Ligase</keyword>
<keyword evidence="8" id="KW-1185">Reference proteome</keyword>
<feature type="transmembrane region" description="Helical" evidence="5">
    <location>
        <begin position="108"/>
        <end position="124"/>
    </location>
</feature>
<evidence type="ECO:0000313" key="8">
    <source>
        <dbReference type="Proteomes" id="UP000193334"/>
    </source>
</evidence>
<sequence>MAAKKKKKTTKKMLLLCCGFFLAMAGVRLTTVEALGINRIDPLSDIPVNFRFLMITVSCLIAFCIYLFSRLRSSSPGWAKNGSEIPALIFAAIAGLLCFFASEKRAAVNHSLMLISGLCLFQLITQLEDRKLASKLILALLFGACAVNFAEGIFQLSQSNEYIIKAYEENPQAQLEALSITPGTLDEFMYEHRLYSNEIKGFFTNSNAMGSLALLCFFPSLALFLSSFREKSEAKSRLLLGVQTICILAMVVLASSKGCFLALIGGLVLFGACFLFKAAGRKKSLAFWGIAAAGLLAVLTAAAYAGLNQTLPGGGSMHVRGQYWFAGVRMLADNIWGVGADNFRFFYPHFKLPEAMETVTDPHNFILSLACQFGILGLAAILAAYVLPIWKSFKNDSDNQSLQAESYKPAALLAGAGALAMIILRPLLIPVQYSENSGANSYAAAIMFIFPAVVFFGWAFFLSKHGVKKLNFSNLKTGLLCGIAALLIHNTIDFAIFETGNFLAFSAACGLLFVISRQQKTEPVKGLIPKTLMFSSAAAIMAGVIFFAAIPAWKMKNTFLAAMQTRFQNDAALNRFANSDPLSSWPASLTGKAYLRNFRENQNEKLLEKAEQMFTKQAMLNRASFKPYLRLAEVSELQAENSISRGKKDNLKDACSYYQMAIMRYPGKGEIHLKYALALKKLGKDEQALREFKAAKKIELMFREEFRRNYPEEELISRIGKEKFNIIEENISKLSETLELSTETDK</sequence>
<dbReference type="GO" id="GO:0016020">
    <property type="term" value="C:membrane"/>
    <property type="evidence" value="ECO:0007669"/>
    <property type="project" value="UniProtKB-SubCell"/>
</dbReference>
<comment type="subcellular location">
    <subcellularLocation>
        <location evidence="1">Membrane</location>
        <topology evidence="1">Multi-pass membrane protein</topology>
    </subcellularLocation>
</comment>
<dbReference type="AlphaFoldDB" id="A0A1W6LNX6"/>
<reference evidence="8" key="1">
    <citation type="submission" date="2017-04" db="EMBL/GenBank/DDBJ databases">
        <title>Comparative genomics and description of representatives of a novel lineage of planctomycetes thriving in anoxic sediments.</title>
        <authorList>
            <person name="Spring S."/>
            <person name="Bunk B."/>
            <person name="Sproer C."/>
        </authorList>
    </citation>
    <scope>NUCLEOTIDE SEQUENCE [LARGE SCALE GENOMIC DNA]</scope>
    <source>
        <strain evidence="8">ST-PulAB-D4</strain>
    </source>
</reference>
<evidence type="ECO:0000256" key="3">
    <source>
        <dbReference type="ARBA" id="ARBA00022989"/>
    </source>
</evidence>
<dbReference type="RefSeq" id="WP_085756073.1">
    <property type="nucleotide sequence ID" value="NZ_CP021023.1"/>
</dbReference>
<evidence type="ECO:0000256" key="1">
    <source>
        <dbReference type="ARBA" id="ARBA00004141"/>
    </source>
</evidence>
<evidence type="ECO:0000256" key="4">
    <source>
        <dbReference type="ARBA" id="ARBA00023136"/>
    </source>
</evidence>
<feature type="transmembrane region" description="Helical" evidence="5">
    <location>
        <begin position="81"/>
        <end position="102"/>
    </location>
</feature>
<dbReference type="InterPro" id="IPR011990">
    <property type="entry name" value="TPR-like_helical_dom_sf"/>
</dbReference>
<dbReference type="Gene3D" id="1.25.40.10">
    <property type="entry name" value="Tetratricopeptide repeat domain"/>
    <property type="match status" value="1"/>
</dbReference>
<evidence type="ECO:0000256" key="5">
    <source>
        <dbReference type="SAM" id="Phobius"/>
    </source>
</evidence>
<feature type="transmembrane region" description="Helical" evidence="5">
    <location>
        <begin position="494"/>
        <end position="515"/>
    </location>
</feature>
<dbReference type="STRING" id="1941349.STSP1_01839"/>
<gene>
    <name evidence="7" type="ORF">STSP1_01839</name>
</gene>